<name>A0A133KD48_9FIRM</name>
<dbReference type="InterPro" id="IPR010359">
    <property type="entry name" value="IrrE_HExxH"/>
</dbReference>
<dbReference type="PATRIC" id="fig|33036.3.peg.1431"/>
<feature type="domain" description="IrrE N-terminal-like" evidence="1">
    <location>
        <begin position="28"/>
        <end position="104"/>
    </location>
</feature>
<accession>A0A133KD48</accession>
<dbReference type="STRING" id="33036.HMPREF3200_01443"/>
<dbReference type="OrthoDB" id="9816277at2"/>
<gene>
    <name evidence="2" type="ORF">HMPREF3200_01443</name>
</gene>
<organism evidence="2 3">
    <name type="scientific">Anaerococcus tetradius</name>
    <dbReference type="NCBI Taxonomy" id="33036"/>
    <lineage>
        <taxon>Bacteria</taxon>
        <taxon>Bacillati</taxon>
        <taxon>Bacillota</taxon>
        <taxon>Tissierellia</taxon>
        <taxon>Tissierellales</taxon>
        <taxon>Peptoniphilaceae</taxon>
        <taxon>Anaerococcus</taxon>
    </lineage>
</organism>
<keyword evidence="3" id="KW-1185">Reference proteome</keyword>
<comment type="caution">
    <text evidence="2">The sequence shown here is derived from an EMBL/GenBank/DDBJ whole genome shotgun (WGS) entry which is preliminary data.</text>
</comment>
<dbReference type="Pfam" id="PF06114">
    <property type="entry name" value="Peptidase_M78"/>
    <property type="match status" value="1"/>
</dbReference>
<reference evidence="3" key="1">
    <citation type="submission" date="2016-01" db="EMBL/GenBank/DDBJ databases">
        <authorList>
            <person name="Mitreva M."/>
            <person name="Pepin K.H."/>
            <person name="Mihindukulasuriya K.A."/>
            <person name="Fulton R."/>
            <person name="Fronick C."/>
            <person name="O'Laughlin M."/>
            <person name="Miner T."/>
            <person name="Herter B."/>
            <person name="Rosa B.A."/>
            <person name="Cordes M."/>
            <person name="Tomlinson C."/>
            <person name="Wollam A."/>
            <person name="Palsikar V.B."/>
            <person name="Mardis E.R."/>
            <person name="Wilson R.K."/>
        </authorList>
    </citation>
    <scope>NUCLEOTIDE SEQUENCE [LARGE SCALE GENOMIC DNA]</scope>
    <source>
        <strain evidence="3">MJR8151</strain>
    </source>
</reference>
<protein>
    <submittedName>
        <fullName evidence="2">Toxin-antitoxin system, toxin component domain protein</fullName>
    </submittedName>
</protein>
<dbReference type="Gene3D" id="1.10.10.2910">
    <property type="match status" value="1"/>
</dbReference>
<dbReference type="Proteomes" id="UP000070383">
    <property type="component" value="Unassembled WGS sequence"/>
</dbReference>
<proteinExistence type="predicted"/>
<sequence>MDKKVIDKKIENLIKKAGSNDLEDIISYLGIKIIKQPGKSFYCQIRGKKYIYLDTKAPEEIKPFILAHELGHAILHKEEIYHYSPLSINKTSTEREADYFAFKILGKCIDTSLDYTISQYANLLAVSEDTIKYIMD</sequence>
<dbReference type="EMBL" id="LRPM01000049">
    <property type="protein sequence ID" value="KWZ77450.1"/>
    <property type="molecule type" value="Genomic_DNA"/>
</dbReference>
<dbReference type="AlphaFoldDB" id="A0A133KD48"/>
<evidence type="ECO:0000313" key="3">
    <source>
        <dbReference type="Proteomes" id="UP000070383"/>
    </source>
</evidence>
<evidence type="ECO:0000313" key="2">
    <source>
        <dbReference type="EMBL" id="KWZ77450.1"/>
    </source>
</evidence>
<evidence type="ECO:0000259" key="1">
    <source>
        <dbReference type="Pfam" id="PF06114"/>
    </source>
</evidence>
<dbReference type="RefSeq" id="WP_060929660.1">
    <property type="nucleotide sequence ID" value="NZ_KQ955281.1"/>
</dbReference>